<proteinExistence type="predicted"/>
<dbReference type="Proteomes" id="UP000622166">
    <property type="component" value="Unassembled WGS sequence"/>
</dbReference>
<feature type="compositionally biased region" description="Basic and acidic residues" evidence="1">
    <location>
        <begin position="66"/>
        <end position="81"/>
    </location>
</feature>
<reference evidence="2" key="2">
    <citation type="submission" date="2020-09" db="EMBL/GenBank/DDBJ databases">
        <authorList>
            <person name="Sun Q."/>
            <person name="Ohkuma M."/>
        </authorList>
    </citation>
    <scope>NUCLEOTIDE SEQUENCE</scope>
    <source>
        <strain evidence="2">JCM 4815</strain>
    </source>
</reference>
<dbReference type="EMBL" id="BMVW01000001">
    <property type="protein sequence ID" value="GGY96258.1"/>
    <property type="molecule type" value="Genomic_DNA"/>
</dbReference>
<evidence type="ECO:0000313" key="2">
    <source>
        <dbReference type="EMBL" id="GGY96258.1"/>
    </source>
</evidence>
<protein>
    <submittedName>
        <fullName evidence="2">Uncharacterized protein</fullName>
    </submittedName>
</protein>
<accession>A0A918UED2</accession>
<name>A0A918UED2_9ACTN</name>
<keyword evidence="3" id="KW-1185">Reference proteome</keyword>
<sequence length="81" mass="8352">MPYALALAAAQLEPALLGHRHLPVGPGRLREQGGHGLDLFGARCGEALDAAGGAPWGRGVSAGHAYESRPGRARGDSIRET</sequence>
<evidence type="ECO:0000313" key="3">
    <source>
        <dbReference type="Proteomes" id="UP000622166"/>
    </source>
</evidence>
<reference evidence="2" key="1">
    <citation type="journal article" date="2014" name="Int. J. Syst. Evol. Microbiol.">
        <title>Complete genome sequence of Corynebacterium casei LMG S-19264T (=DSM 44701T), isolated from a smear-ripened cheese.</title>
        <authorList>
            <consortium name="US DOE Joint Genome Institute (JGI-PGF)"/>
            <person name="Walter F."/>
            <person name="Albersmeier A."/>
            <person name="Kalinowski J."/>
            <person name="Ruckert C."/>
        </authorList>
    </citation>
    <scope>NUCLEOTIDE SEQUENCE</scope>
    <source>
        <strain evidence="2">JCM 4815</strain>
    </source>
</reference>
<gene>
    <name evidence="2" type="ORF">GCM10010365_14000</name>
</gene>
<comment type="caution">
    <text evidence="2">The sequence shown here is derived from an EMBL/GenBank/DDBJ whole genome shotgun (WGS) entry which is preliminary data.</text>
</comment>
<evidence type="ECO:0000256" key="1">
    <source>
        <dbReference type="SAM" id="MobiDB-lite"/>
    </source>
</evidence>
<dbReference type="AlphaFoldDB" id="A0A918UED2"/>
<feature type="region of interest" description="Disordered" evidence="1">
    <location>
        <begin position="57"/>
        <end position="81"/>
    </location>
</feature>
<organism evidence="2 3">
    <name type="scientific">Streptomyces poonensis</name>
    <dbReference type="NCBI Taxonomy" id="68255"/>
    <lineage>
        <taxon>Bacteria</taxon>
        <taxon>Bacillati</taxon>
        <taxon>Actinomycetota</taxon>
        <taxon>Actinomycetes</taxon>
        <taxon>Kitasatosporales</taxon>
        <taxon>Streptomycetaceae</taxon>
        <taxon>Streptomyces</taxon>
    </lineage>
</organism>